<dbReference type="OrthoDB" id="8563935at2"/>
<reference evidence="2 3" key="1">
    <citation type="journal article" date="2017" name="Antonie Van Leeuwenhoek">
        <title>Rhizobium rhizosphaerae sp. nov., a novel species isolated from rice rhizosphere.</title>
        <authorList>
            <person name="Zhao J.J."/>
            <person name="Zhang J."/>
            <person name="Zhang R.J."/>
            <person name="Zhang C.W."/>
            <person name="Yin H.Q."/>
            <person name="Zhang X.X."/>
        </authorList>
    </citation>
    <scope>NUCLEOTIDE SEQUENCE [LARGE SCALE GENOMIC DNA]</scope>
    <source>
        <strain evidence="2 3">E3</strain>
    </source>
</reference>
<gene>
    <name evidence="2" type="ORF">GLIP_3890</name>
</gene>
<dbReference type="AlphaFoldDB" id="K6XXW7"/>
<dbReference type="RefSeq" id="WP_008846303.1">
    <property type="nucleotide sequence ID" value="NZ_BAEN01000076.1"/>
</dbReference>
<keyword evidence="1" id="KW-1133">Transmembrane helix</keyword>
<feature type="transmembrane region" description="Helical" evidence="1">
    <location>
        <begin position="49"/>
        <end position="65"/>
    </location>
</feature>
<keyword evidence="1" id="KW-0472">Membrane</keyword>
<keyword evidence="3" id="KW-1185">Reference proteome</keyword>
<evidence type="ECO:0000313" key="2">
    <source>
        <dbReference type="EMBL" id="GAC16501.1"/>
    </source>
</evidence>
<dbReference type="eggNOG" id="ENOG5032ZFC">
    <property type="taxonomic scope" value="Bacteria"/>
</dbReference>
<dbReference type="Proteomes" id="UP000006334">
    <property type="component" value="Unassembled WGS sequence"/>
</dbReference>
<proteinExistence type="predicted"/>
<name>K6XXW7_9ALTE</name>
<sequence length="139" mass="16061">MDTINQTALQQEWTTLQFQYDSYEKFSLILKLFSVVLCSLLVFHLQLDFVLPILCLIIWMLDGIWKTFQSRIGERLLVVEKSLRDSIQENALQYNTQWELNRPNSVKLIANYLKNALSPTVFVPHLAIISLALIGTCIS</sequence>
<dbReference type="EMBL" id="BAEN01000076">
    <property type="protein sequence ID" value="GAC16501.1"/>
    <property type="molecule type" value="Genomic_DNA"/>
</dbReference>
<comment type="caution">
    <text evidence="2">The sequence shown here is derived from an EMBL/GenBank/DDBJ whole genome shotgun (WGS) entry which is preliminary data.</text>
</comment>
<protein>
    <submittedName>
        <fullName evidence="2">Uncharacterized protein</fullName>
    </submittedName>
</protein>
<evidence type="ECO:0000313" key="3">
    <source>
        <dbReference type="Proteomes" id="UP000006334"/>
    </source>
</evidence>
<evidence type="ECO:0000256" key="1">
    <source>
        <dbReference type="SAM" id="Phobius"/>
    </source>
</evidence>
<keyword evidence="1" id="KW-0812">Transmembrane</keyword>
<organism evidence="2 3">
    <name type="scientific">Aliiglaciecola lipolytica E3</name>
    <dbReference type="NCBI Taxonomy" id="1127673"/>
    <lineage>
        <taxon>Bacteria</taxon>
        <taxon>Pseudomonadati</taxon>
        <taxon>Pseudomonadota</taxon>
        <taxon>Gammaproteobacteria</taxon>
        <taxon>Alteromonadales</taxon>
        <taxon>Alteromonadaceae</taxon>
        <taxon>Aliiglaciecola</taxon>
    </lineage>
</organism>
<accession>K6XXW7</accession>